<dbReference type="InterPro" id="IPR009057">
    <property type="entry name" value="Homeodomain-like_sf"/>
</dbReference>
<evidence type="ECO:0000313" key="3">
    <source>
        <dbReference type="Proteomes" id="UP001148184"/>
    </source>
</evidence>
<dbReference type="Gene3D" id="1.10.10.60">
    <property type="entry name" value="Homeodomain-like"/>
    <property type="match status" value="1"/>
</dbReference>
<comment type="caution">
    <text evidence="2">The sequence shown here is derived from an EMBL/GenBank/DDBJ whole genome shotgun (WGS) entry which is preliminary data.</text>
</comment>
<evidence type="ECO:0000259" key="1">
    <source>
        <dbReference type="Pfam" id="PF08765"/>
    </source>
</evidence>
<dbReference type="PANTHER" id="PTHR37812:SF1">
    <property type="entry name" value="MU-LIKE PROPHAGE FLUMU PROTEIN C"/>
    <property type="match status" value="1"/>
</dbReference>
<organism evidence="2 3">
    <name type="scientific">Pseudomonas rubra</name>
    <dbReference type="NCBI Taxonomy" id="2942627"/>
    <lineage>
        <taxon>Bacteria</taxon>
        <taxon>Pseudomonadati</taxon>
        <taxon>Pseudomonadota</taxon>
        <taxon>Gammaproteobacteria</taxon>
        <taxon>Pseudomonadales</taxon>
        <taxon>Pseudomonadaceae</taxon>
        <taxon>Pseudomonas</taxon>
    </lineage>
</organism>
<reference evidence="2 3" key="1">
    <citation type="submission" date="2022-05" db="EMBL/GenBank/DDBJ databases">
        <title>Novel Pseudomonas spp. Isolated from a Rainbow Trout Aquaculture Facility.</title>
        <authorList>
            <person name="Testerman T."/>
            <person name="Graf J."/>
        </authorList>
    </citation>
    <scope>NUCLEOTIDE SEQUENCE [LARGE SCALE GENOMIC DNA]</scope>
    <source>
        <strain evidence="2 3">ID1025</strain>
    </source>
</reference>
<protein>
    <recommendedName>
        <fullName evidence="1">Mor transcription activator domain-containing protein</fullName>
    </recommendedName>
</protein>
<evidence type="ECO:0000313" key="2">
    <source>
        <dbReference type="EMBL" id="MDD1014568.1"/>
    </source>
</evidence>
<dbReference type="SUPFAM" id="SSF46689">
    <property type="entry name" value="Homeodomain-like"/>
    <property type="match status" value="1"/>
</dbReference>
<gene>
    <name evidence="2" type="ORF">M5G17_12880</name>
</gene>
<name>A0ABT5P928_9PSED</name>
<dbReference type="EMBL" id="JAMDGZ010000024">
    <property type="protein sequence ID" value="MDD1014568.1"/>
    <property type="molecule type" value="Genomic_DNA"/>
</dbReference>
<accession>A0ABT5P928</accession>
<keyword evidence="3" id="KW-1185">Reference proteome</keyword>
<dbReference type="RefSeq" id="WP_273893297.1">
    <property type="nucleotide sequence ID" value="NZ_JAMDGP010000076.1"/>
</dbReference>
<sequence length="120" mass="13533">MKEISSTAGDLLQALADHVSQSAKETLQISDEQAEAHGIEVAMQMASVWGGQQLYIPKGIHLQASKLHQQIFDEWKGRNQREIAMKHGISLAFVYKVIKRMRLAVIARDQGDLFHTHLEE</sequence>
<proteinExistence type="predicted"/>
<dbReference type="Pfam" id="PF08765">
    <property type="entry name" value="Mor"/>
    <property type="match status" value="1"/>
</dbReference>
<dbReference type="InterPro" id="IPR052411">
    <property type="entry name" value="c-mor_Regulatory_Protein"/>
</dbReference>
<dbReference type="Proteomes" id="UP001148184">
    <property type="component" value="Unassembled WGS sequence"/>
</dbReference>
<dbReference type="PANTHER" id="PTHR37812">
    <property type="entry name" value="MU-LIKE PROPHAGE FLUMU PROTEIN C"/>
    <property type="match status" value="1"/>
</dbReference>
<feature type="domain" description="Mor transcription activator" evidence="1">
    <location>
        <begin position="9"/>
        <end position="113"/>
    </location>
</feature>
<dbReference type="InterPro" id="IPR014875">
    <property type="entry name" value="Mor_transcription_activator"/>
</dbReference>